<dbReference type="AlphaFoldDB" id="A0A8S9QJS5"/>
<organism evidence="1 2">
    <name type="scientific">Brassica cretica</name>
    <name type="common">Mustard</name>
    <dbReference type="NCBI Taxonomy" id="69181"/>
    <lineage>
        <taxon>Eukaryota</taxon>
        <taxon>Viridiplantae</taxon>
        <taxon>Streptophyta</taxon>
        <taxon>Embryophyta</taxon>
        <taxon>Tracheophyta</taxon>
        <taxon>Spermatophyta</taxon>
        <taxon>Magnoliopsida</taxon>
        <taxon>eudicotyledons</taxon>
        <taxon>Gunneridae</taxon>
        <taxon>Pentapetalae</taxon>
        <taxon>rosids</taxon>
        <taxon>malvids</taxon>
        <taxon>Brassicales</taxon>
        <taxon>Brassicaceae</taxon>
        <taxon>Brassiceae</taxon>
        <taxon>Brassica</taxon>
    </lineage>
</organism>
<evidence type="ECO:0000313" key="1">
    <source>
        <dbReference type="EMBL" id="KAF3540223.1"/>
    </source>
</evidence>
<proteinExistence type="predicted"/>
<dbReference type="EMBL" id="QGKX02001290">
    <property type="protein sequence ID" value="KAF3540223.1"/>
    <property type="molecule type" value="Genomic_DNA"/>
</dbReference>
<evidence type="ECO:0000313" key="2">
    <source>
        <dbReference type="Proteomes" id="UP000712600"/>
    </source>
</evidence>
<name>A0A8S9QJS5_BRACR</name>
<reference evidence="1" key="1">
    <citation type="submission" date="2019-12" db="EMBL/GenBank/DDBJ databases">
        <title>Genome sequencing and annotation of Brassica cretica.</title>
        <authorList>
            <person name="Studholme D.J."/>
            <person name="Sarris P."/>
        </authorList>
    </citation>
    <scope>NUCLEOTIDE SEQUENCE</scope>
    <source>
        <strain evidence="1">PFS-109/04</strain>
        <tissue evidence="1">Leaf</tissue>
    </source>
</reference>
<comment type="caution">
    <text evidence="1">The sequence shown here is derived from an EMBL/GenBank/DDBJ whole genome shotgun (WGS) entry which is preliminary data.</text>
</comment>
<protein>
    <submittedName>
        <fullName evidence="1">Uncharacterized protein</fullName>
    </submittedName>
</protein>
<sequence length="176" mass="19591">MDTLQLAQTFCVSTLSIDNMKVMSIDSDAPISIDYDVYISIDSQDRGGSTCQLSTLAKIVLKEQKLTSNTKPDTTACLGAWYTCDRILQTSLEGLLVGISSDIFDGTVLRNIPREKRYRNIAVGIFRGSVSVGIFRGIFRGDMPSEYSEEICLWNIPRKLSSEYPEGYTSSEYSPK</sequence>
<dbReference type="Proteomes" id="UP000712600">
    <property type="component" value="Unassembled WGS sequence"/>
</dbReference>
<accession>A0A8S9QJS5</accession>
<gene>
    <name evidence="1" type="ORF">F2Q69_00022848</name>
</gene>